<accession>A0A194QQ28</accession>
<reference evidence="1 2" key="1">
    <citation type="journal article" date="2015" name="Nat. Commun.">
        <title>Outbred genome sequencing and CRISPR/Cas9 gene editing in butterflies.</title>
        <authorList>
            <person name="Li X."/>
            <person name="Fan D."/>
            <person name="Zhang W."/>
            <person name="Liu G."/>
            <person name="Zhang L."/>
            <person name="Zhao L."/>
            <person name="Fang X."/>
            <person name="Chen L."/>
            <person name="Dong Y."/>
            <person name="Chen Y."/>
            <person name="Ding Y."/>
            <person name="Zhao R."/>
            <person name="Feng M."/>
            <person name="Zhu Y."/>
            <person name="Feng Y."/>
            <person name="Jiang X."/>
            <person name="Zhu D."/>
            <person name="Xiang H."/>
            <person name="Feng X."/>
            <person name="Li S."/>
            <person name="Wang J."/>
            <person name="Zhang G."/>
            <person name="Kronforst M.R."/>
            <person name="Wang W."/>
        </authorList>
    </citation>
    <scope>NUCLEOTIDE SEQUENCE [LARGE SCALE GENOMIC DNA]</scope>
    <source>
        <strain evidence="1">Ya'a_city_454_Pm</strain>
        <tissue evidence="1">Whole body</tissue>
    </source>
</reference>
<keyword evidence="2" id="KW-1185">Reference proteome</keyword>
<evidence type="ECO:0000313" key="1">
    <source>
        <dbReference type="EMBL" id="KPJ07618.1"/>
    </source>
</evidence>
<organism evidence="1 2">
    <name type="scientific">Papilio machaon</name>
    <name type="common">Old World swallowtail butterfly</name>
    <dbReference type="NCBI Taxonomy" id="76193"/>
    <lineage>
        <taxon>Eukaryota</taxon>
        <taxon>Metazoa</taxon>
        <taxon>Ecdysozoa</taxon>
        <taxon>Arthropoda</taxon>
        <taxon>Hexapoda</taxon>
        <taxon>Insecta</taxon>
        <taxon>Pterygota</taxon>
        <taxon>Neoptera</taxon>
        <taxon>Endopterygota</taxon>
        <taxon>Lepidoptera</taxon>
        <taxon>Glossata</taxon>
        <taxon>Ditrysia</taxon>
        <taxon>Papilionoidea</taxon>
        <taxon>Papilionidae</taxon>
        <taxon>Papilioninae</taxon>
        <taxon>Papilio</taxon>
    </lineage>
</organism>
<dbReference type="EMBL" id="KQ461181">
    <property type="protein sequence ID" value="KPJ07618.1"/>
    <property type="molecule type" value="Genomic_DNA"/>
</dbReference>
<dbReference type="Proteomes" id="UP000053240">
    <property type="component" value="Unassembled WGS sequence"/>
</dbReference>
<protein>
    <submittedName>
        <fullName evidence="1">Uncharacterized protein</fullName>
    </submittedName>
</protein>
<dbReference type="STRING" id="76193.A0A194QQ28"/>
<dbReference type="AlphaFoldDB" id="A0A194QQ28"/>
<proteinExistence type="predicted"/>
<sequence>MDFFLDDTVSTLNKVVVAVANVVNENNENTSCFDELLIKEQSTQIIREQKVKKKSDVTDVKAYFENFVVKFTDEDYLEKYQMKKSTVQSEPVGNTWHYALIVTITS</sequence>
<evidence type="ECO:0000313" key="2">
    <source>
        <dbReference type="Proteomes" id="UP000053240"/>
    </source>
</evidence>
<gene>
    <name evidence="1" type="ORF">RR48_11174</name>
</gene>
<dbReference type="InParanoid" id="A0A194QQ28"/>
<name>A0A194QQ28_PAPMA</name>